<organism evidence="2 3">
    <name type="scientific">Halorientalis regularis</name>
    <dbReference type="NCBI Taxonomy" id="660518"/>
    <lineage>
        <taxon>Archaea</taxon>
        <taxon>Methanobacteriati</taxon>
        <taxon>Methanobacteriota</taxon>
        <taxon>Stenosarchaea group</taxon>
        <taxon>Halobacteria</taxon>
        <taxon>Halobacteriales</taxon>
        <taxon>Haloarculaceae</taxon>
        <taxon>Halorientalis</taxon>
    </lineage>
</organism>
<dbReference type="STRING" id="660518.SAMN05216218_11571"/>
<protein>
    <submittedName>
        <fullName evidence="2">Uncharacterized protein</fullName>
    </submittedName>
</protein>
<gene>
    <name evidence="2" type="ORF">SAMN05216218_11571</name>
</gene>
<dbReference type="AlphaFoldDB" id="A0A1G7RMC9"/>
<accession>A0A1G7RMC9</accession>
<feature type="region of interest" description="Disordered" evidence="1">
    <location>
        <begin position="38"/>
        <end position="69"/>
    </location>
</feature>
<dbReference type="RefSeq" id="WP_092694526.1">
    <property type="nucleotide sequence ID" value="NZ_FNBK01000015.1"/>
</dbReference>
<evidence type="ECO:0000256" key="1">
    <source>
        <dbReference type="SAM" id="MobiDB-lite"/>
    </source>
</evidence>
<evidence type="ECO:0000313" key="3">
    <source>
        <dbReference type="Proteomes" id="UP000199076"/>
    </source>
</evidence>
<evidence type="ECO:0000313" key="2">
    <source>
        <dbReference type="EMBL" id="SDG11240.1"/>
    </source>
</evidence>
<keyword evidence="3" id="KW-1185">Reference proteome</keyword>
<dbReference type="Proteomes" id="UP000199076">
    <property type="component" value="Unassembled WGS sequence"/>
</dbReference>
<reference evidence="3" key="1">
    <citation type="submission" date="2016-10" db="EMBL/GenBank/DDBJ databases">
        <authorList>
            <person name="Varghese N."/>
            <person name="Submissions S."/>
        </authorList>
    </citation>
    <scope>NUCLEOTIDE SEQUENCE [LARGE SCALE GENOMIC DNA]</scope>
    <source>
        <strain evidence="3">IBRC-M 10760</strain>
    </source>
</reference>
<name>A0A1G7RMC9_9EURY</name>
<sequence length="69" mass="6996">MTPIQDLAFDTVARHSQKVLLAAMLAVLLTVGAAGEAAAHNPAGQPVPGCENGADVVAEQNPNCHPAPK</sequence>
<dbReference type="EMBL" id="FNBK01000015">
    <property type="protein sequence ID" value="SDG11240.1"/>
    <property type="molecule type" value="Genomic_DNA"/>
</dbReference>
<proteinExistence type="predicted"/>